<feature type="compositionally biased region" description="Basic and acidic residues" evidence="1">
    <location>
        <begin position="27"/>
        <end position="42"/>
    </location>
</feature>
<protein>
    <recommendedName>
        <fullName evidence="4">HNH endonuclease</fullName>
    </recommendedName>
</protein>
<organism evidence="2 3">
    <name type="scientific">Actinokineospora auranticolor</name>
    <dbReference type="NCBI Taxonomy" id="155976"/>
    <lineage>
        <taxon>Bacteria</taxon>
        <taxon>Bacillati</taxon>
        <taxon>Actinomycetota</taxon>
        <taxon>Actinomycetes</taxon>
        <taxon>Pseudonocardiales</taxon>
        <taxon>Pseudonocardiaceae</taxon>
        <taxon>Actinokineospora</taxon>
    </lineage>
</organism>
<dbReference type="AlphaFoldDB" id="A0A2S6GNE2"/>
<evidence type="ECO:0008006" key="4">
    <source>
        <dbReference type="Google" id="ProtNLM"/>
    </source>
</evidence>
<evidence type="ECO:0000313" key="3">
    <source>
        <dbReference type="Proteomes" id="UP000239203"/>
    </source>
</evidence>
<evidence type="ECO:0000313" key="2">
    <source>
        <dbReference type="EMBL" id="PPK66754.1"/>
    </source>
</evidence>
<gene>
    <name evidence="2" type="ORF">CLV40_109139</name>
</gene>
<dbReference type="OrthoDB" id="4570863at2"/>
<dbReference type="CDD" id="cd00085">
    <property type="entry name" value="HNHc"/>
    <property type="match status" value="1"/>
</dbReference>
<dbReference type="Gene3D" id="1.10.30.50">
    <property type="match status" value="1"/>
</dbReference>
<sequence>MIRTFTGRAALLARLGADAPVWRTEAHQGAERNRAAGKHDNRSANSWSRLKPGLAELQRGKCAYCETYLGSEGVDWTVDHYRPKGRVAVWADPDAPEIVDVGGPAPTGYHLLAHDPDNLLGSCENCNRRKAAYFPTAAPRVLDSTDRAGLAAERPYLVDPADPAADPERLITWKGAIPQPAPGLDEHDRRRARATIEVLELARTKVVADRMLLLIGVWMAHDAGAADVLDLYCAPGGRFAACARRYRELCETDPEWAAAEYRLMITSVAGGVGYR</sequence>
<reference evidence="2 3" key="1">
    <citation type="submission" date="2018-02" db="EMBL/GenBank/DDBJ databases">
        <title>Genomic Encyclopedia of Archaeal and Bacterial Type Strains, Phase II (KMG-II): from individual species to whole genera.</title>
        <authorList>
            <person name="Goeker M."/>
        </authorList>
    </citation>
    <scope>NUCLEOTIDE SEQUENCE [LARGE SCALE GENOMIC DNA]</scope>
    <source>
        <strain evidence="2 3">YU 961-1</strain>
    </source>
</reference>
<proteinExistence type="predicted"/>
<keyword evidence="3" id="KW-1185">Reference proteome</keyword>
<dbReference type="Proteomes" id="UP000239203">
    <property type="component" value="Unassembled WGS sequence"/>
</dbReference>
<name>A0A2S6GNE2_9PSEU</name>
<accession>A0A2S6GNE2</accession>
<comment type="caution">
    <text evidence="2">The sequence shown here is derived from an EMBL/GenBank/DDBJ whole genome shotgun (WGS) entry which is preliminary data.</text>
</comment>
<feature type="region of interest" description="Disordered" evidence="1">
    <location>
        <begin position="27"/>
        <end position="46"/>
    </location>
</feature>
<dbReference type="EMBL" id="PTIX01000009">
    <property type="protein sequence ID" value="PPK66754.1"/>
    <property type="molecule type" value="Genomic_DNA"/>
</dbReference>
<evidence type="ECO:0000256" key="1">
    <source>
        <dbReference type="SAM" id="MobiDB-lite"/>
    </source>
</evidence>
<dbReference type="InterPro" id="IPR003615">
    <property type="entry name" value="HNH_nuc"/>
</dbReference>
<dbReference type="RefSeq" id="WP_104480130.1">
    <property type="nucleotide sequence ID" value="NZ_CP154825.1"/>
</dbReference>